<dbReference type="SUPFAM" id="SSF143410">
    <property type="entry name" value="DOPA-like"/>
    <property type="match status" value="1"/>
</dbReference>
<dbReference type="STRING" id="322710.Avin_34830"/>
<evidence type="ECO:0000313" key="1">
    <source>
        <dbReference type="EMBL" id="ACO79632.1"/>
    </source>
</evidence>
<proteinExistence type="predicted"/>
<dbReference type="HOGENOM" id="CLU_1522189_0_0_6"/>
<dbReference type="EnsemblBacteria" id="ACO79632">
    <property type="protein sequence ID" value="ACO79632"/>
    <property type="gene ID" value="Avin_34830"/>
</dbReference>
<organism evidence="1 2">
    <name type="scientific">Azotobacter vinelandii (strain DJ / ATCC BAA-1303)</name>
    <dbReference type="NCBI Taxonomy" id="322710"/>
    <lineage>
        <taxon>Bacteria</taxon>
        <taxon>Pseudomonadati</taxon>
        <taxon>Pseudomonadota</taxon>
        <taxon>Gammaproteobacteria</taxon>
        <taxon>Pseudomonadales</taxon>
        <taxon>Pseudomonadaceae</taxon>
        <taxon>Azotobacter</taxon>
    </lineage>
</organism>
<keyword evidence="2" id="KW-1185">Reference proteome</keyword>
<accession>C1DQJ6</accession>
<reference evidence="1 2" key="1">
    <citation type="journal article" date="2009" name="J. Bacteriol.">
        <title>Genome sequence of Azotobacter vinelandii, an obligate aerobe specialized to support diverse anaerobic metabolic processes.</title>
        <authorList>
            <person name="Setubal J.C."/>
            <person name="dos Santos P."/>
            <person name="Goldman B.S."/>
            <person name="Ertesvag H."/>
            <person name="Espin G."/>
            <person name="Rubio L.M."/>
            <person name="Valla S."/>
            <person name="Almeida N.F."/>
            <person name="Balasubramanian D."/>
            <person name="Cromes L."/>
            <person name="Curatti L."/>
            <person name="Du Z."/>
            <person name="Godsy E."/>
            <person name="Goodner B."/>
            <person name="Hellner-Burris K."/>
            <person name="Hernandez J.A."/>
            <person name="Houmiel K."/>
            <person name="Imperial J."/>
            <person name="Kennedy C."/>
            <person name="Larson T.J."/>
            <person name="Latreille P."/>
            <person name="Ligon L.S."/>
            <person name="Lu J."/>
            <person name="Maerk M."/>
            <person name="Miller N.M."/>
            <person name="Norton S."/>
            <person name="O'Carroll I.P."/>
            <person name="Paulsen I."/>
            <person name="Raulfs E.C."/>
            <person name="Roemer R."/>
            <person name="Rosser J."/>
            <person name="Segura D."/>
            <person name="Slater S."/>
            <person name="Stricklin S.L."/>
            <person name="Studholme D.J."/>
            <person name="Sun J."/>
            <person name="Viana C.J."/>
            <person name="Wallin E."/>
            <person name="Wang B."/>
            <person name="Wheeler C."/>
            <person name="Zhu H."/>
            <person name="Dean D.R."/>
            <person name="Dixon R."/>
            <person name="Wood D."/>
        </authorList>
    </citation>
    <scope>NUCLEOTIDE SEQUENCE [LARGE SCALE GENOMIC DNA]</scope>
    <source>
        <strain evidence="2">DJ / ATCC BAA-1303</strain>
    </source>
</reference>
<dbReference type="Pfam" id="PF08883">
    <property type="entry name" value="DOPA_dioxygen"/>
    <property type="match status" value="1"/>
</dbReference>
<dbReference type="eggNOG" id="COG3805">
    <property type="taxonomic scope" value="Bacteria"/>
</dbReference>
<gene>
    <name evidence="1" type="ordered locus">Avin_34830</name>
</gene>
<evidence type="ECO:0000313" key="2">
    <source>
        <dbReference type="Proteomes" id="UP000002424"/>
    </source>
</evidence>
<protein>
    <submittedName>
        <fullName evidence="1">Uncharacterized protein</fullName>
    </submittedName>
</protein>
<name>C1DQJ6_AZOVD</name>
<dbReference type="Gene3D" id="3.30.70.1240">
    <property type="entry name" value="DOPA-like domains"/>
    <property type="match status" value="1"/>
</dbReference>
<dbReference type="AlphaFoldDB" id="C1DQJ6"/>
<dbReference type="InterPro" id="IPR023389">
    <property type="entry name" value="DOPA-like_sf"/>
</dbReference>
<dbReference type="KEGG" id="avn:Avin_34830"/>
<dbReference type="Proteomes" id="UP000002424">
    <property type="component" value="Chromosome"/>
</dbReference>
<dbReference type="InterPro" id="IPR014980">
    <property type="entry name" value="DOPA_dioxygen"/>
</dbReference>
<dbReference type="EMBL" id="CP001157">
    <property type="protein sequence ID" value="ACO79632.1"/>
    <property type="molecule type" value="Genomic_DNA"/>
</dbReference>
<sequence length="176" mass="19801">MGLYHCHVYFEKEDSVGAAAFRDRVIGDGLHRRYIAAHIRARRAHTMPMFEIDIESASVDAAVAWLDANRGDFPSWYIRCRRTNTRRIRNGRYGWAIDWRWICGGRSGIGRARPADAGVARGNRMKYPPDTGLERLCVGRFGVAFGSAAWAACRVAGKPLFRPPGRVTFSCLAKKK</sequence>